<evidence type="ECO:0000256" key="3">
    <source>
        <dbReference type="ARBA" id="ARBA00004123"/>
    </source>
</evidence>
<dbReference type="PRINTS" id="PR00756">
    <property type="entry name" value="ALADIPTASE"/>
</dbReference>
<dbReference type="Pfam" id="PF17900">
    <property type="entry name" value="Peptidase_M1_N"/>
    <property type="match status" value="1"/>
</dbReference>
<feature type="binding site" evidence="15">
    <location>
        <position position="363"/>
    </location>
    <ligand>
        <name>Zn(2+)</name>
        <dbReference type="ChEBI" id="CHEBI:29105"/>
        <note>catalytic</note>
    </ligand>
</feature>
<dbReference type="EMBL" id="CP028774">
    <property type="protein sequence ID" value="AWU75751.1"/>
    <property type="molecule type" value="Genomic_DNA"/>
</dbReference>
<comment type="catalytic activity">
    <reaction evidence="1 17">
        <text>an epoxide + H2O = an ethanediol</text>
        <dbReference type="Rhea" id="RHEA:19037"/>
        <dbReference type="ChEBI" id="CHEBI:15377"/>
        <dbReference type="ChEBI" id="CHEBI:32955"/>
        <dbReference type="ChEBI" id="CHEBI:140594"/>
        <dbReference type="EC" id="3.3.2.10"/>
    </reaction>
</comment>
<feature type="active site" description="Proton donor" evidence="13">
    <location>
        <position position="430"/>
    </location>
</feature>
<dbReference type="InterPro" id="IPR014782">
    <property type="entry name" value="Peptidase_M1_dom"/>
</dbReference>
<dbReference type="Gene3D" id="1.10.390.10">
    <property type="entry name" value="Neutral Protease Domain 2"/>
    <property type="match status" value="1"/>
</dbReference>
<keyword evidence="12" id="KW-0539">Nucleus</keyword>
<evidence type="ECO:0000256" key="14">
    <source>
        <dbReference type="PIRSR" id="PIRSR612777-2"/>
    </source>
</evidence>
<keyword evidence="8 15" id="KW-0479">Metal-binding</keyword>
<reference evidence="19 20" key="1">
    <citation type="submission" date="2018-06" db="EMBL/GenBank/DDBJ databases">
        <title>Population genomics shows no distinction between pathogenic Candida krusei and environmental Pichia kudriavzevii: One species, four names.</title>
        <authorList>
            <person name="Douglass A.P."/>
            <person name="Offei B."/>
            <person name="Braun-Galleani S."/>
            <person name="Coughlan A.Y."/>
            <person name="Martos A."/>
            <person name="Ortiz-Merino R.A."/>
            <person name="Byrne K.P."/>
            <person name="Wolfe K.H."/>
        </authorList>
    </citation>
    <scope>NUCLEOTIDE SEQUENCE [LARGE SCALE GENOMIC DNA]</scope>
    <source>
        <strain evidence="19 20">CBS573</strain>
    </source>
</reference>
<evidence type="ECO:0000256" key="2">
    <source>
        <dbReference type="ARBA" id="ARBA00002142"/>
    </source>
</evidence>
<feature type="binding site" evidence="15">
    <location>
        <position position="340"/>
    </location>
    <ligand>
        <name>Zn(2+)</name>
        <dbReference type="ChEBI" id="CHEBI:29105"/>
        <note>catalytic</note>
    </ligand>
</feature>
<dbReference type="GO" id="GO:0004177">
    <property type="term" value="F:aminopeptidase activity"/>
    <property type="evidence" value="ECO:0007669"/>
    <property type="project" value="TreeGrafter"/>
</dbReference>
<name>A0A2U9R3C5_PICKU</name>
<dbReference type="NCBIfam" id="TIGR02411">
    <property type="entry name" value="leuko_A4_hydro"/>
    <property type="match status" value="1"/>
</dbReference>
<evidence type="ECO:0000256" key="9">
    <source>
        <dbReference type="ARBA" id="ARBA00022801"/>
    </source>
</evidence>
<evidence type="ECO:0000313" key="19">
    <source>
        <dbReference type="EMBL" id="AWU75751.1"/>
    </source>
</evidence>
<dbReference type="CDD" id="cd09599">
    <property type="entry name" value="M1_LTA4H"/>
    <property type="match status" value="1"/>
</dbReference>
<dbReference type="Gene3D" id="2.60.40.1730">
    <property type="entry name" value="tricorn interacting facor f3 domain"/>
    <property type="match status" value="1"/>
</dbReference>
<dbReference type="Pfam" id="PF01433">
    <property type="entry name" value="Peptidase_M1"/>
    <property type="match status" value="1"/>
</dbReference>
<comment type="similarity">
    <text evidence="5 17">Belongs to the peptidase M1 family.</text>
</comment>
<feature type="binding site" evidence="14">
    <location>
        <begin position="311"/>
        <end position="316"/>
    </location>
    <ligand>
        <name>a peptide</name>
        <dbReference type="ChEBI" id="CHEBI:60466"/>
    </ligand>
</feature>
<dbReference type="EC" id="3.3.2.10" evidence="17"/>
<evidence type="ECO:0000256" key="11">
    <source>
        <dbReference type="ARBA" id="ARBA00023049"/>
    </source>
</evidence>
<keyword evidence="11 17" id="KW-0482">Metalloprotease</keyword>
<dbReference type="PANTHER" id="PTHR45726">
    <property type="entry name" value="LEUKOTRIENE A-4 HYDROLASE"/>
    <property type="match status" value="1"/>
</dbReference>
<dbReference type="GO" id="GO:0008270">
    <property type="term" value="F:zinc ion binding"/>
    <property type="evidence" value="ECO:0007669"/>
    <property type="project" value="InterPro"/>
</dbReference>
<evidence type="ECO:0000256" key="10">
    <source>
        <dbReference type="ARBA" id="ARBA00022833"/>
    </source>
</evidence>
<dbReference type="SUPFAM" id="SSF48371">
    <property type="entry name" value="ARM repeat"/>
    <property type="match status" value="1"/>
</dbReference>
<organism evidence="19 20">
    <name type="scientific">Pichia kudriavzevii</name>
    <name type="common">Yeast</name>
    <name type="synonym">Issatchenkia orientalis</name>
    <dbReference type="NCBI Taxonomy" id="4909"/>
    <lineage>
        <taxon>Eukaryota</taxon>
        <taxon>Fungi</taxon>
        <taxon>Dikarya</taxon>
        <taxon>Ascomycota</taxon>
        <taxon>Saccharomycotina</taxon>
        <taxon>Pichiomycetes</taxon>
        <taxon>Pichiales</taxon>
        <taxon>Pichiaceae</taxon>
        <taxon>Pichia</taxon>
    </lineage>
</organism>
<accession>A0A2U9R3C5</accession>
<dbReference type="SUPFAM" id="SSF63737">
    <property type="entry name" value="Leukotriene A4 hydrolase N-terminal domain"/>
    <property type="match status" value="1"/>
</dbReference>
<evidence type="ECO:0000256" key="5">
    <source>
        <dbReference type="ARBA" id="ARBA00010136"/>
    </source>
</evidence>
<dbReference type="GO" id="GO:0006508">
    <property type="term" value="P:proteolysis"/>
    <property type="evidence" value="ECO:0007669"/>
    <property type="project" value="UniProtKB-KW"/>
</dbReference>
<dbReference type="FunFam" id="2.60.40.1730:FF:000004">
    <property type="entry name" value="Leukotriene A(4) hydrolase"/>
    <property type="match status" value="1"/>
</dbReference>
<keyword evidence="10 15" id="KW-0862">Zinc</keyword>
<gene>
    <name evidence="19" type="ORF">C5L36_0B09890</name>
</gene>
<dbReference type="InterPro" id="IPR042097">
    <property type="entry name" value="Aminopeptidase_N-like_N_sf"/>
</dbReference>
<feature type="binding site" evidence="16">
    <location>
        <begin position="187"/>
        <end position="189"/>
    </location>
    <ligand>
        <name>a peptide</name>
        <dbReference type="ChEBI" id="CHEBI:60466"/>
    </ligand>
</feature>
<comment type="function">
    <text evidence="2">Aminopeptidase that preferentially cleaves di- and tripeptides. Also has low epoxide hydrolase activity (in vitro). Can hydrolyze the epoxide leukotriene LTA(4) but it forms preferentially 5,6-dihydroxy-7,9,11,14-eicosatetraenoic acid rather than the cytokine leukotriene B(4) as the product compared to the homologous mammalian enzyme (in vitro).</text>
</comment>
<dbReference type="FunFam" id="1.10.390.10:FF:000009">
    <property type="entry name" value="Leukotriene A(4) hydrolase"/>
    <property type="match status" value="1"/>
</dbReference>
<dbReference type="SMART" id="SM01263">
    <property type="entry name" value="Leuk-A4-hydro_C"/>
    <property type="match status" value="1"/>
</dbReference>
<dbReference type="InterPro" id="IPR034015">
    <property type="entry name" value="M1_LTA4H"/>
</dbReference>
<dbReference type="FunFam" id="1.25.40.320:FF:000001">
    <property type="entry name" value="Leukotriene A(4) hydrolase"/>
    <property type="match status" value="1"/>
</dbReference>
<dbReference type="InterPro" id="IPR012777">
    <property type="entry name" value="LTA4H"/>
</dbReference>
<evidence type="ECO:0000256" key="13">
    <source>
        <dbReference type="PIRSR" id="PIRSR612777-1"/>
    </source>
</evidence>
<dbReference type="Gene3D" id="3.30.2010.30">
    <property type="match status" value="1"/>
</dbReference>
<dbReference type="RefSeq" id="XP_029321228.1">
    <property type="nucleotide sequence ID" value="XM_029465369.1"/>
</dbReference>
<dbReference type="Gene3D" id="1.25.40.320">
    <property type="entry name" value="Peptidase M1, leukotriene A4 hydrolase/aminopeptidase C-terminal domain"/>
    <property type="match status" value="1"/>
</dbReference>
<dbReference type="InterPro" id="IPR016024">
    <property type="entry name" value="ARM-type_fold"/>
</dbReference>
<comment type="subcellular location">
    <subcellularLocation>
        <location evidence="4 17">Cytoplasm</location>
    </subcellularLocation>
    <subcellularLocation>
        <location evidence="3">Nucleus</location>
    </subcellularLocation>
</comment>
<dbReference type="GO" id="GO:0008237">
    <property type="term" value="F:metallopeptidase activity"/>
    <property type="evidence" value="ECO:0007669"/>
    <property type="project" value="UniProtKB-KW"/>
</dbReference>
<dbReference type="GO" id="GO:0005829">
    <property type="term" value="C:cytosol"/>
    <property type="evidence" value="ECO:0007669"/>
    <property type="project" value="TreeGrafter"/>
</dbReference>
<dbReference type="GO" id="GO:0004301">
    <property type="term" value="F:epoxide hydrolase activity"/>
    <property type="evidence" value="ECO:0007669"/>
    <property type="project" value="UniProtKB-EC"/>
</dbReference>
<evidence type="ECO:0000256" key="1">
    <source>
        <dbReference type="ARBA" id="ARBA00001268"/>
    </source>
</evidence>
<dbReference type="VEuPathDB" id="FungiDB:C5L36_0B09890"/>
<feature type="active site" description="Proton acceptor" evidence="13">
    <location>
        <position position="341"/>
    </location>
</feature>
<sequence>MVSLWRSSFFRRYSLSPFPATVRRYTQSRQMSVVSNAYPNISAKLMEVLKPHLPKASPEYDPSTLSNYTNFKVSNTTLNLDVLFHEKKLSGSISFNIQTLFDVEKIVLDSSYLNIKKVSINDSPIHDYTVEDRIEPLGSPLCINHQLATNEEFILKIEYETTDNCTALQWLEPAQTDGKKNPYLFSQCEPIHARSFFPCFDTPAIKSPFTYYFNSPLNTLTSGLLKEKNGTIYHFEQPVPIPSYLVSIASGDLTDADIGPRSKVYSEPSFIDKCQYEFEKDTENFIQTAENIVFPYEWRDYDVLILPSSMPFGGMEHPNCTFATPTLISGDRENVDVIAHELAHSWSGNLVTNCSFEHFWLNEGWTVYLERRIQGKIHGESFRHFSAIIGWNDLTNSIQSMGESASRFSTLVQDLKDRTDPDDSFSTVPYEKGFNLLFHIEQTLGSKEAFDPFIKYYFNKFKYKSLDTYQFLDTLYGFYSDKKDVLDTIDWKTWLYTPGMPPQPKFDTTLVDECYDLAEKWVKTISESPERLPETFSSNDIESFGANQNGVFLDKLVSYEGQNGFTWKSNDGKKALDLMAKVYSKYPESHNAEVIFRWFRLLIAAHVKEAYPKLADWLGTVGRMKFVRPSYSMLNQVDRELALATFAKYETIYHPICRAMVKKDLGLN</sequence>
<evidence type="ECO:0000256" key="7">
    <source>
        <dbReference type="ARBA" id="ARBA00022670"/>
    </source>
</evidence>
<dbReference type="PANTHER" id="PTHR45726:SF3">
    <property type="entry name" value="LEUKOTRIENE A-4 HYDROLASE"/>
    <property type="match status" value="1"/>
</dbReference>
<keyword evidence="20" id="KW-1185">Reference proteome</keyword>
<evidence type="ECO:0000259" key="18">
    <source>
        <dbReference type="SMART" id="SM01263"/>
    </source>
</evidence>
<dbReference type="AlphaFoldDB" id="A0A2U9R3C5"/>
<feature type="binding site" evidence="15">
    <location>
        <position position="344"/>
    </location>
    <ligand>
        <name>Zn(2+)</name>
        <dbReference type="ChEBI" id="CHEBI:29105"/>
        <note>catalytic</note>
    </ligand>
</feature>
<dbReference type="Proteomes" id="UP000249293">
    <property type="component" value="Chromosome 2"/>
</dbReference>
<evidence type="ECO:0000256" key="15">
    <source>
        <dbReference type="PIRSR" id="PIRSR612777-3"/>
    </source>
</evidence>
<dbReference type="SUPFAM" id="SSF55486">
    <property type="entry name" value="Metalloproteases ('zincins'), catalytic domain"/>
    <property type="match status" value="1"/>
</dbReference>
<dbReference type="InterPro" id="IPR027268">
    <property type="entry name" value="Peptidase_M4/M1_CTD_sf"/>
</dbReference>
<dbReference type="InterPro" id="IPR049980">
    <property type="entry name" value="LTA4H_cat"/>
</dbReference>
<dbReference type="OrthoDB" id="79562at2759"/>
<protein>
    <recommendedName>
        <fullName evidence="17">Leukotriene A(4) hydrolase</fullName>
        <shortName evidence="17">LTA-4 hydrolase</shortName>
        <ecNumber evidence="17">3.3.2.10</ecNumber>
        <ecNumber evidence="17">3.4.11.-</ecNumber>
    </recommendedName>
</protein>
<proteinExistence type="inferred from homology"/>
<evidence type="ECO:0000256" key="16">
    <source>
        <dbReference type="PIRSR" id="PIRSR634015-2"/>
    </source>
</evidence>
<evidence type="ECO:0000313" key="20">
    <source>
        <dbReference type="Proteomes" id="UP000249293"/>
    </source>
</evidence>
<evidence type="ECO:0000256" key="17">
    <source>
        <dbReference type="RuleBase" id="RU361141"/>
    </source>
</evidence>
<comment type="cofactor">
    <cofactor evidence="15 17">
        <name>Zn(2+)</name>
        <dbReference type="ChEBI" id="CHEBI:29105"/>
    </cofactor>
    <text evidence="15 17">Binds 1 zinc ion per subunit.</text>
</comment>
<dbReference type="InterPro" id="IPR045357">
    <property type="entry name" value="Aminopeptidase_N-like_N"/>
</dbReference>
<keyword evidence="6 17" id="KW-0963">Cytoplasm</keyword>
<keyword evidence="7 17" id="KW-0645">Protease</keyword>
<evidence type="ECO:0000256" key="8">
    <source>
        <dbReference type="ARBA" id="ARBA00022723"/>
    </source>
</evidence>
<dbReference type="InterPro" id="IPR038502">
    <property type="entry name" value="M1_LTA-4_hydro/amino_C_sf"/>
</dbReference>
<evidence type="ECO:0000256" key="12">
    <source>
        <dbReference type="ARBA" id="ARBA00023242"/>
    </source>
</evidence>
<dbReference type="EC" id="3.4.11.-" evidence="17"/>
<keyword evidence="9 17" id="KW-0378">Hydrolase</keyword>
<dbReference type="InterPro" id="IPR015211">
    <property type="entry name" value="Peptidase_M1_C"/>
</dbReference>
<feature type="domain" description="Peptidase M1 leukotriene A4 hydrolase/aminopeptidase C-terminal" evidence="18">
    <location>
        <begin position="509"/>
        <end position="665"/>
    </location>
</feature>
<dbReference type="STRING" id="4909.A0A2U9R3C5"/>
<dbReference type="Pfam" id="PF09127">
    <property type="entry name" value="Leuk-A4-hydro_C"/>
    <property type="match status" value="1"/>
</dbReference>
<evidence type="ECO:0000256" key="4">
    <source>
        <dbReference type="ARBA" id="ARBA00004496"/>
    </source>
</evidence>
<feature type="binding site" evidence="14">
    <location>
        <begin position="623"/>
        <end position="625"/>
    </location>
    <ligand>
        <name>a peptide</name>
        <dbReference type="ChEBI" id="CHEBI:60466"/>
    </ligand>
</feature>
<dbReference type="GeneID" id="40383516"/>
<dbReference type="GO" id="GO:0005634">
    <property type="term" value="C:nucleus"/>
    <property type="evidence" value="ECO:0007669"/>
    <property type="project" value="UniProtKB-SubCell"/>
</dbReference>
<dbReference type="InterPro" id="IPR001930">
    <property type="entry name" value="Peptidase_M1"/>
</dbReference>
<evidence type="ECO:0000256" key="6">
    <source>
        <dbReference type="ARBA" id="ARBA00022490"/>
    </source>
</evidence>
<dbReference type="FunFam" id="3.30.2010.30:FF:000001">
    <property type="entry name" value="Leukotriene A(4) hydrolase"/>
    <property type="match status" value="1"/>
</dbReference>
<dbReference type="KEGG" id="pkz:C5L36_0B09890"/>